<dbReference type="InterPro" id="IPR031345">
    <property type="entry name" value="T9SS_Plug_N"/>
</dbReference>
<keyword evidence="3" id="KW-1185">Reference proteome</keyword>
<accession>A0A328B7Z4</accession>
<organism evidence="2 3">
    <name type="scientific">Hymenobacter edaphi</name>
    <dbReference type="NCBI Taxonomy" id="2211146"/>
    <lineage>
        <taxon>Bacteria</taxon>
        <taxon>Pseudomonadati</taxon>
        <taxon>Bacteroidota</taxon>
        <taxon>Cytophagia</taxon>
        <taxon>Cytophagales</taxon>
        <taxon>Hymenobacteraceae</taxon>
        <taxon>Hymenobacter</taxon>
    </lineage>
</organism>
<dbReference type="Proteomes" id="UP000248553">
    <property type="component" value="Unassembled WGS sequence"/>
</dbReference>
<proteinExistence type="predicted"/>
<dbReference type="AlphaFoldDB" id="A0A328B7Z4"/>
<evidence type="ECO:0000259" key="1">
    <source>
        <dbReference type="Pfam" id="PF17116"/>
    </source>
</evidence>
<evidence type="ECO:0000313" key="3">
    <source>
        <dbReference type="Proteomes" id="UP000248553"/>
    </source>
</evidence>
<evidence type="ECO:0000313" key="2">
    <source>
        <dbReference type="EMBL" id="RAK63550.1"/>
    </source>
</evidence>
<comment type="caution">
    <text evidence="2">The sequence shown here is derived from an EMBL/GenBank/DDBJ whole genome shotgun (WGS) entry which is preliminary data.</text>
</comment>
<name>A0A328B7Z4_9BACT</name>
<gene>
    <name evidence="2" type="ORF">DLM85_21355</name>
</gene>
<dbReference type="Pfam" id="PF17116">
    <property type="entry name" value="T9SS_plug_1st"/>
    <property type="match status" value="1"/>
</dbReference>
<reference evidence="3" key="1">
    <citation type="submission" date="2018-05" db="EMBL/GenBank/DDBJ databases">
        <authorList>
            <person name="Nie L."/>
        </authorList>
    </citation>
    <scope>NUCLEOTIDE SEQUENCE [LARGE SCALE GENOMIC DNA]</scope>
    <source>
        <strain evidence="3">NL</strain>
    </source>
</reference>
<feature type="domain" description="Type 9 secretion system plug protein N-terminal" evidence="1">
    <location>
        <begin position="131"/>
        <end position="255"/>
    </location>
</feature>
<dbReference type="EMBL" id="QHKM01000009">
    <property type="protein sequence ID" value="RAK63550.1"/>
    <property type="molecule type" value="Genomic_DNA"/>
</dbReference>
<dbReference type="OrthoDB" id="1522602at2"/>
<protein>
    <submittedName>
        <fullName evidence="2">DUF5103 domain-containing protein</fullName>
    </submittedName>
</protein>
<sequence length="532" mass="59963">MTTALAAREELMTPALRCEGCVTSAVARPFRSRIVADTWLVMCPGCSLLHHARAESSRYRALSFRMRPTVLPSLMLRRLLSLLILAAPACVPLGTPITDPNAGRVGQASPVQAPRANQQLRFEDATYDPDIQSVQCYVSTGQATEVFTAPVVPLEQAGGILLEFDLLGDQSRRLTARLVHCNADWSPSVLTDLQFLNEINEFNLTNYRTSVGTQVPYYHYRLPVPGPKISGNFLLVVQDANTRQPLISRRLLVYQNLVEVQAQLGLAPGGSARYTMQQIDFAIRYGAYPLVNPAVETRVVLRQNFRWDNAHYNLRPTFVRDAEQRLDYQYFNFENAFPALNEFRFADIRSLRTNGVGVERLDMQASPREVRLLPETTRGGRSYTQYEDADGQRVFENREYGNGATNADYVWTTFQLRAESPAPGPVYVFGALTDWKLLPDFKLSYNAEQQLYTGRALLKQGYYNYYYVVGQAGGAAPDAGYFEGSYQLTENQYDILVYYRPPGTRTDLIIGYRPLVVNGQQVRTNTQSGIFR</sequence>